<sequence>MLVEVSNVLGSFPYDVISLQSEGASSPCFLLLHFIADAINRNAILVLVTSSRSERAYRILASKAMVRLTDNIRFVSLGELFTDELDTADDTSFLNRLHEAILSKIDNQSDEAFVMFDNLSLLCDVMRDPSSLVTFLRQLQISVHAKEIHPKLILTLQSTCDVSTLVLHKSDFVLKTKPIGSGFAKDVTGQLTIIPQANQETASTTILHYHLGDRSVHIFPPGLARPNL</sequence>
<dbReference type="Gene3D" id="3.40.50.300">
    <property type="entry name" value="P-loop containing nucleotide triphosphate hydrolases"/>
    <property type="match status" value="1"/>
</dbReference>
<dbReference type="PANTHER" id="PTHR16184:SF6">
    <property type="entry name" value="ELONGATOR COMPLEX PROTEIN 6"/>
    <property type="match status" value="1"/>
</dbReference>
<evidence type="ECO:0000256" key="2">
    <source>
        <dbReference type="ARBA" id="ARBA00008837"/>
    </source>
</evidence>
<gene>
    <name evidence="4" type="ORF">Tcan_05152</name>
</gene>
<evidence type="ECO:0000313" key="4">
    <source>
        <dbReference type="EMBL" id="KHN76108.1"/>
    </source>
</evidence>
<dbReference type="OrthoDB" id="9995306at2759"/>
<organism evidence="4 5">
    <name type="scientific">Toxocara canis</name>
    <name type="common">Canine roundworm</name>
    <dbReference type="NCBI Taxonomy" id="6265"/>
    <lineage>
        <taxon>Eukaryota</taxon>
        <taxon>Metazoa</taxon>
        <taxon>Ecdysozoa</taxon>
        <taxon>Nematoda</taxon>
        <taxon>Chromadorea</taxon>
        <taxon>Rhabditida</taxon>
        <taxon>Spirurina</taxon>
        <taxon>Ascaridomorpha</taxon>
        <taxon>Ascaridoidea</taxon>
        <taxon>Toxocaridae</taxon>
        <taxon>Toxocara</taxon>
    </lineage>
</organism>
<comment type="pathway">
    <text evidence="1">tRNA modification; 5-methoxycarbonylmethyl-2-thiouridine-tRNA biosynthesis.</text>
</comment>
<keyword evidence="5" id="KW-1185">Reference proteome</keyword>
<dbReference type="EMBL" id="JPKZ01002567">
    <property type="protein sequence ID" value="KHN76108.1"/>
    <property type="molecule type" value="Genomic_DNA"/>
</dbReference>
<dbReference type="AlphaFoldDB" id="A0A0B2V3I5"/>
<evidence type="ECO:0000313" key="5">
    <source>
        <dbReference type="Proteomes" id="UP000031036"/>
    </source>
</evidence>
<dbReference type="GO" id="GO:0002098">
    <property type="term" value="P:tRNA wobble uridine modification"/>
    <property type="evidence" value="ECO:0007669"/>
    <property type="project" value="InterPro"/>
</dbReference>
<evidence type="ECO:0000256" key="1">
    <source>
        <dbReference type="ARBA" id="ARBA00005043"/>
    </source>
</evidence>
<dbReference type="OMA" id="ASKVMIR"/>
<dbReference type="InterPro" id="IPR018627">
    <property type="entry name" value="ELP6"/>
</dbReference>
<dbReference type="GO" id="GO:0033588">
    <property type="term" value="C:elongator holoenzyme complex"/>
    <property type="evidence" value="ECO:0007669"/>
    <property type="project" value="InterPro"/>
</dbReference>
<reference evidence="4 5" key="1">
    <citation type="submission" date="2014-11" db="EMBL/GenBank/DDBJ databases">
        <title>Genetic blueprint of the zoonotic pathogen Toxocara canis.</title>
        <authorList>
            <person name="Zhu X.-Q."/>
            <person name="Korhonen P.K."/>
            <person name="Cai H."/>
            <person name="Young N.D."/>
            <person name="Nejsum P."/>
            <person name="von Samson-Himmelstjerna G."/>
            <person name="Boag P.R."/>
            <person name="Tan P."/>
            <person name="Li Q."/>
            <person name="Min J."/>
            <person name="Yang Y."/>
            <person name="Wang X."/>
            <person name="Fang X."/>
            <person name="Hall R.S."/>
            <person name="Hofmann A."/>
            <person name="Sternberg P.W."/>
            <person name="Jex A.R."/>
            <person name="Gasser R.B."/>
        </authorList>
    </citation>
    <scope>NUCLEOTIDE SEQUENCE [LARGE SCALE GENOMIC DNA]</scope>
    <source>
        <strain evidence="4">PN_DK_2014</strain>
    </source>
</reference>
<dbReference type="PANTHER" id="PTHR16184">
    <property type="entry name" value="ELONGATOR COMPLEX PROTEIN 6"/>
    <property type="match status" value="1"/>
</dbReference>
<dbReference type="Proteomes" id="UP000031036">
    <property type="component" value="Unassembled WGS sequence"/>
</dbReference>
<dbReference type="InterPro" id="IPR027417">
    <property type="entry name" value="P-loop_NTPase"/>
</dbReference>
<accession>A0A0B2V3I5</accession>
<dbReference type="UniPathway" id="UPA00988"/>
<name>A0A0B2V3I5_TOXCA</name>
<comment type="similarity">
    <text evidence="2">Belongs to the ELP6 family.</text>
</comment>
<protein>
    <recommendedName>
        <fullName evidence="3">Elongator complex protein 6</fullName>
    </recommendedName>
</protein>
<comment type="caution">
    <text evidence="4">The sequence shown here is derived from an EMBL/GenBank/DDBJ whole genome shotgun (WGS) entry which is preliminary data.</text>
</comment>
<evidence type="ECO:0000256" key="3">
    <source>
        <dbReference type="ARBA" id="ARBA00020263"/>
    </source>
</evidence>
<proteinExistence type="inferred from homology"/>